<protein>
    <submittedName>
        <fullName evidence="2">Uncharacterized protein</fullName>
    </submittedName>
</protein>
<evidence type="ECO:0000313" key="2">
    <source>
        <dbReference type="EMBL" id="KUM56222.1"/>
    </source>
</evidence>
<organism evidence="2 3">
    <name type="scientific">Penicillium freii</name>
    <dbReference type="NCBI Taxonomy" id="48697"/>
    <lineage>
        <taxon>Eukaryota</taxon>
        <taxon>Fungi</taxon>
        <taxon>Dikarya</taxon>
        <taxon>Ascomycota</taxon>
        <taxon>Pezizomycotina</taxon>
        <taxon>Eurotiomycetes</taxon>
        <taxon>Eurotiomycetidae</taxon>
        <taxon>Eurotiales</taxon>
        <taxon>Aspergillaceae</taxon>
        <taxon>Penicillium</taxon>
    </lineage>
</organism>
<reference evidence="2 3" key="1">
    <citation type="submission" date="2015-10" db="EMBL/GenBank/DDBJ databases">
        <title>Genome sequencing of Penicillium freii.</title>
        <authorList>
            <person name="Nguyen H.D."/>
            <person name="Visagie C.M."/>
            <person name="Seifert K.A."/>
        </authorList>
    </citation>
    <scope>NUCLEOTIDE SEQUENCE [LARGE SCALE GENOMIC DNA]</scope>
    <source>
        <strain evidence="2 3">DAOM 242723</strain>
    </source>
</reference>
<evidence type="ECO:0000256" key="1">
    <source>
        <dbReference type="SAM" id="MobiDB-lite"/>
    </source>
</evidence>
<name>A0A101M941_PENFR</name>
<feature type="region of interest" description="Disordered" evidence="1">
    <location>
        <begin position="79"/>
        <end position="114"/>
    </location>
</feature>
<dbReference type="Proteomes" id="UP000055045">
    <property type="component" value="Unassembled WGS sequence"/>
</dbReference>
<proteinExistence type="predicted"/>
<keyword evidence="3" id="KW-1185">Reference proteome</keyword>
<sequence length="276" mass="30816">MISSPVEPVYYSWRTRLHDRIALMKDASMNGDTAVSAALTVQNQSASVDSLATLYKKADAYGPEVLDNTKQIMSNLQTKAEGGTKDAKADTDGVKGNMDALQKSPDGKKKESWRERLRKDIAAQKKKSGDRWDALGKFGEEQIDKLPNEDLKNNATDIYTTALTAINTFISKAVEWLENAWRTVTEWFQKAWEAVKEFARKAVNWFEGAWNTVKRAFGARGATYLASVCSEDSEGDFTQINSLPDMESITNKLKDTDLDNITLVRKGASWVMEVPV</sequence>
<dbReference type="OrthoDB" id="4263885at2759"/>
<accession>A0A101M941</accession>
<comment type="caution">
    <text evidence="2">The sequence shown here is derived from an EMBL/GenBank/DDBJ whole genome shotgun (WGS) entry which is preliminary data.</text>
</comment>
<evidence type="ECO:0000313" key="3">
    <source>
        <dbReference type="Proteomes" id="UP000055045"/>
    </source>
</evidence>
<feature type="compositionally biased region" description="Basic and acidic residues" evidence="1">
    <location>
        <begin position="105"/>
        <end position="114"/>
    </location>
</feature>
<feature type="compositionally biased region" description="Basic and acidic residues" evidence="1">
    <location>
        <begin position="82"/>
        <end position="93"/>
    </location>
</feature>
<dbReference type="AlphaFoldDB" id="A0A101M941"/>
<dbReference type="EMBL" id="LLXE01000528">
    <property type="protein sequence ID" value="KUM56222.1"/>
    <property type="molecule type" value="Genomic_DNA"/>
</dbReference>
<gene>
    <name evidence="2" type="ORF">ACN42_g10999</name>
</gene>